<dbReference type="PANTHER" id="PTHR43666:SF1">
    <property type="entry name" value="CONSERVED PROTEIN"/>
    <property type="match status" value="1"/>
</dbReference>
<dbReference type="InterPro" id="IPR045570">
    <property type="entry name" value="Metalloprtase-TldD/E_cen_dom"/>
</dbReference>
<dbReference type="InterPro" id="IPR035068">
    <property type="entry name" value="TldD/PmbA_N"/>
</dbReference>
<dbReference type="InterPro" id="IPR002510">
    <property type="entry name" value="Metalloprtase-TldD/E_N"/>
</dbReference>
<organism evidence="5 6">
    <name type="scientific">Nibrella saemangeumensis</name>
    <dbReference type="NCBI Taxonomy" id="1084526"/>
    <lineage>
        <taxon>Bacteria</taxon>
        <taxon>Pseudomonadati</taxon>
        <taxon>Bacteroidota</taxon>
        <taxon>Cytophagia</taxon>
        <taxon>Cytophagales</taxon>
        <taxon>Spirosomataceae</taxon>
        <taxon>Nibrella</taxon>
    </lineage>
</organism>
<reference evidence="6" key="1">
    <citation type="journal article" date="2019" name="Int. J. Syst. Evol. Microbiol.">
        <title>The Global Catalogue of Microorganisms (GCM) 10K type strain sequencing project: providing services to taxonomists for standard genome sequencing and annotation.</title>
        <authorList>
            <consortium name="The Broad Institute Genomics Platform"/>
            <consortium name="The Broad Institute Genome Sequencing Center for Infectious Disease"/>
            <person name="Wu L."/>
            <person name="Ma J."/>
        </authorList>
    </citation>
    <scope>NUCLEOTIDE SEQUENCE [LARGE SCALE GENOMIC DNA]</scope>
    <source>
        <strain evidence="6">JCM 17927</strain>
    </source>
</reference>
<gene>
    <name evidence="5" type="ORF">GCM10023189_60400</name>
</gene>
<dbReference type="Pfam" id="PF19289">
    <property type="entry name" value="PmbA_TldD_3rd"/>
    <property type="match status" value="1"/>
</dbReference>
<dbReference type="Pfam" id="PF01523">
    <property type="entry name" value="PmbA_TldD_1st"/>
    <property type="match status" value="1"/>
</dbReference>
<name>A0ABP8NQA8_9BACT</name>
<comment type="caution">
    <text evidence="5">The sequence shown here is derived from an EMBL/GenBank/DDBJ whole genome shotgun (WGS) entry which is preliminary data.</text>
</comment>
<dbReference type="InterPro" id="IPR036059">
    <property type="entry name" value="TldD/PmbA_sf"/>
</dbReference>
<evidence type="ECO:0000259" key="4">
    <source>
        <dbReference type="Pfam" id="PF19290"/>
    </source>
</evidence>
<comment type="similarity">
    <text evidence="1">Belongs to the peptidase U62 family.</text>
</comment>
<protein>
    <submittedName>
        <fullName evidence="5">TldD/PmbA family protein</fullName>
    </submittedName>
</protein>
<feature type="domain" description="Metalloprotease TldD/E C-terminal" evidence="3">
    <location>
        <begin position="227"/>
        <end position="443"/>
    </location>
</feature>
<dbReference type="RefSeq" id="WP_345250289.1">
    <property type="nucleotide sequence ID" value="NZ_BAABHD010000084.1"/>
</dbReference>
<evidence type="ECO:0000259" key="2">
    <source>
        <dbReference type="Pfam" id="PF01523"/>
    </source>
</evidence>
<dbReference type="Gene3D" id="3.30.2290.10">
    <property type="entry name" value="PmbA/TldD superfamily"/>
    <property type="match status" value="1"/>
</dbReference>
<dbReference type="Proteomes" id="UP001501175">
    <property type="component" value="Unassembled WGS sequence"/>
</dbReference>
<feature type="domain" description="Metalloprotease TldD/E N-terminal" evidence="2">
    <location>
        <begin position="27"/>
        <end position="90"/>
    </location>
</feature>
<evidence type="ECO:0000256" key="1">
    <source>
        <dbReference type="ARBA" id="ARBA00005836"/>
    </source>
</evidence>
<dbReference type="Pfam" id="PF19290">
    <property type="entry name" value="PmbA_TldD_2nd"/>
    <property type="match status" value="1"/>
</dbReference>
<dbReference type="SUPFAM" id="SSF111283">
    <property type="entry name" value="Putative modulator of DNA gyrase, PmbA/TldD"/>
    <property type="match status" value="1"/>
</dbReference>
<keyword evidence="6" id="KW-1185">Reference proteome</keyword>
<proteinExistence type="inferred from homology"/>
<dbReference type="InterPro" id="IPR045569">
    <property type="entry name" value="Metalloprtase-TldD/E_C"/>
</dbReference>
<feature type="domain" description="Metalloprotease TldD/E central" evidence="4">
    <location>
        <begin position="121"/>
        <end position="213"/>
    </location>
</feature>
<dbReference type="PANTHER" id="PTHR43666">
    <property type="entry name" value="TLDD PROTEIN"/>
    <property type="match status" value="1"/>
</dbReference>
<evidence type="ECO:0000313" key="5">
    <source>
        <dbReference type="EMBL" id="GAA4470889.1"/>
    </source>
</evidence>
<evidence type="ECO:0000259" key="3">
    <source>
        <dbReference type="Pfam" id="PF19289"/>
    </source>
</evidence>
<dbReference type="EMBL" id="BAABHD010000084">
    <property type="protein sequence ID" value="GAA4470889.1"/>
    <property type="molecule type" value="Genomic_DNA"/>
</dbReference>
<sequence length="449" mass="49220">MSVILSEAEAKALLQKVLSYSKADECEVNLLGEERGNIRYARNEVSTSGSLINQNLAVQSAFGKKVGVATIDEFDDAAIERVVRRSEELARLAPENPEYVGLLGPQQYLKSTGFFDSTAKINPATRADAVAKSLELTRNTRAGQALSAAGFMEDQRGYNAMMNSKGLFAYYPSTNVNFSLTVRTEDGTGSGYITRGYSDFSKLDTAAATRIAIQKCLGSVGAKALEPGKYTVILEPTAAAVLLENMFFNMAARNADEGRSFLSKPGGKTKLGEKIVDERVTIYSDPTHPDLPASPWSGDGQPQEKVNWIEKGVVKNMAYSRYWAQKQGVKAVPFPNNAIMAGGTASLEDMIKSTQRGILVTKLWYIRSVDPQTLLLTGLTRDGTFYIENGKIKHPVKNFRFNESPIIMLNNLEALGKPERVVSTESDNNYLIPPMKIREFTFTSLSDAV</sequence>
<evidence type="ECO:0000313" key="6">
    <source>
        <dbReference type="Proteomes" id="UP001501175"/>
    </source>
</evidence>
<accession>A0ABP8NQA8</accession>